<name>A0ABV2D2X7_9SPHN</name>
<evidence type="ECO:0000256" key="1">
    <source>
        <dbReference type="SAM" id="MobiDB-lite"/>
    </source>
</evidence>
<protein>
    <submittedName>
        <fullName evidence="2">Uncharacterized protein</fullName>
    </submittedName>
</protein>
<feature type="compositionally biased region" description="Low complexity" evidence="1">
    <location>
        <begin position="98"/>
        <end position="125"/>
    </location>
</feature>
<sequence length="125" mass="12452">MKLQFTALAALATLAACGDDATPAQEQRAEQLEERADAVEQAGDQAAAAIDEVTDARAEALNERADALEDGEIPVGQAVRPVPPAGADMNARNQPGVGRATPAATLPPATTGAPPANAAGAGENG</sequence>
<dbReference type="RefSeq" id="WP_353984641.1">
    <property type="nucleotide sequence ID" value="NZ_JBEWLY010000019.1"/>
</dbReference>
<accession>A0ABV2D2X7</accession>
<proteinExistence type="predicted"/>
<dbReference type="Proteomes" id="UP001548713">
    <property type="component" value="Unassembled WGS sequence"/>
</dbReference>
<keyword evidence="3" id="KW-1185">Reference proteome</keyword>
<reference evidence="2 3" key="1">
    <citation type="submission" date="2024-07" db="EMBL/GenBank/DDBJ databases">
        <title>Novosphingobium kalidii RD2P27.</title>
        <authorList>
            <person name="Sun J.-Q."/>
        </authorList>
    </citation>
    <scope>NUCLEOTIDE SEQUENCE [LARGE SCALE GENOMIC DNA]</scope>
    <source>
        <strain evidence="2 3">RD2P27</strain>
    </source>
</reference>
<evidence type="ECO:0000313" key="3">
    <source>
        <dbReference type="Proteomes" id="UP001548713"/>
    </source>
</evidence>
<comment type="caution">
    <text evidence="2">The sequence shown here is derived from an EMBL/GenBank/DDBJ whole genome shotgun (WGS) entry which is preliminary data.</text>
</comment>
<feature type="region of interest" description="Disordered" evidence="1">
    <location>
        <begin position="65"/>
        <end position="125"/>
    </location>
</feature>
<evidence type="ECO:0000313" key="2">
    <source>
        <dbReference type="EMBL" id="MET1756148.1"/>
    </source>
</evidence>
<dbReference type="PROSITE" id="PS51257">
    <property type="entry name" value="PROKAR_LIPOPROTEIN"/>
    <property type="match status" value="1"/>
</dbReference>
<organism evidence="2 3">
    <name type="scientific">Novosphingobium kalidii</name>
    <dbReference type="NCBI Taxonomy" id="3230299"/>
    <lineage>
        <taxon>Bacteria</taxon>
        <taxon>Pseudomonadati</taxon>
        <taxon>Pseudomonadota</taxon>
        <taxon>Alphaproteobacteria</taxon>
        <taxon>Sphingomonadales</taxon>
        <taxon>Sphingomonadaceae</taxon>
        <taxon>Novosphingobium</taxon>
    </lineage>
</organism>
<dbReference type="EMBL" id="JBEWLY010000019">
    <property type="protein sequence ID" value="MET1756148.1"/>
    <property type="molecule type" value="Genomic_DNA"/>
</dbReference>
<gene>
    <name evidence="2" type="ORF">ABVV53_11885</name>
</gene>